<protein>
    <recommendedName>
        <fullName evidence="3">Protein-tyrosine-phosphatase</fullName>
    </recommendedName>
</protein>
<dbReference type="eggNOG" id="COG4551">
    <property type="taxonomic scope" value="Bacteria"/>
</dbReference>
<dbReference type="Proteomes" id="UP000006054">
    <property type="component" value="Chromosome"/>
</dbReference>
<dbReference type="AlphaFoldDB" id="I4AFT6"/>
<dbReference type="SUPFAM" id="SSF52788">
    <property type="entry name" value="Phosphotyrosine protein phosphatases I"/>
    <property type="match status" value="1"/>
</dbReference>
<evidence type="ECO:0000313" key="2">
    <source>
        <dbReference type="Proteomes" id="UP000006054"/>
    </source>
</evidence>
<dbReference type="RefSeq" id="WP_014796283.1">
    <property type="nucleotide sequence ID" value="NC_018018.1"/>
</dbReference>
<dbReference type="KEGG" id="fli:Fleli_0340"/>
<dbReference type="HOGENOM" id="CLU_144002_0_0_10"/>
<dbReference type="EMBL" id="CP003345">
    <property type="protein sequence ID" value="AFM02821.1"/>
    <property type="molecule type" value="Genomic_DNA"/>
</dbReference>
<organism evidence="1 2">
    <name type="scientific">Bernardetia litoralis (strain ATCC 23117 / DSM 6794 / NBRC 15988 / NCIMB 1366 / Fx l1 / Sio-4)</name>
    <name type="common">Flexibacter litoralis</name>
    <dbReference type="NCBI Taxonomy" id="880071"/>
    <lineage>
        <taxon>Bacteria</taxon>
        <taxon>Pseudomonadati</taxon>
        <taxon>Bacteroidota</taxon>
        <taxon>Cytophagia</taxon>
        <taxon>Cytophagales</taxon>
        <taxon>Bernardetiaceae</taxon>
        <taxon>Bernardetia</taxon>
    </lineage>
</organism>
<keyword evidence="2" id="KW-1185">Reference proteome</keyword>
<evidence type="ECO:0000313" key="1">
    <source>
        <dbReference type="EMBL" id="AFM02821.1"/>
    </source>
</evidence>
<proteinExistence type="predicted"/>
<accession>I4AFT6</accession>
<dbReference type="OrthoDB" id="7210484at2"/>
<dbReference type="PIRSF" id="PIRSF029416">
    <property type="entry name" value="UCP029416_PTP"/>
    <property type="match status" value="1"/>
</dbReference>
<dbReference type="Gene3D" id="3.40.50.2300">
    <property type="match status" value="1"/>
</dbReference>
<dbReference type="PATRIC" id="fig|880071.3.peg.324"/>
<gene>
    <name evidence="1" type="ordered locus">Fleli_0340</name>
</gene>
<sequence>MQERPKFLVVCGKNKKRSRTAEFIFKNDERFYIRSVGVSPKSNRKITENDINWADLILVMENDHKQKIKKIYSHLEIPTIETLNIPDEYEFMDEELIEILTEKINSFL</sequence>
<dbReference type="InterPro" id="IPR036196">
    <property type="entry name" value="Ptyr_pPase_sf"/>
</dbReference>
<reference evidence="2" key="1">
    <citation type="submission" date="2012-06" db="EMBL/GenBank/DDBJ databases">
        <title>The complete genome of Flexibacter litoralis DSM 6794.</title>
        <authorList>
            <person name="Lucas S."/>
            <person name="Copeland A."/>
            <person name="Lapidus A."/>
            <person name="Glavina del Rio T."/>
            <person name="Dalin E."/>
            <person name="Tice H."/>
            <person name="Bruce D."/>
            <person name="Goodwin L."/>
            <person name="Pitluck S."/>
            <person name="Peters L."/>
            <person name="Ovchinnikova G."/>
            <person name="Lu M."/>
            <person name="Kyrpides N."/>
            <person name="Mavromatis K."/>
            <person name="Ivanova N."/>
            <person name="Brettin T."/>
            <person name="Detter J.C."/>
            <person name="Han C."/>
            <person name="Larimer F."/>
            <person name="Land M."/>
            <person name="Hauser L."/>
            <person name="Markowitz V."/>
            <person name="Cheng J.-F."/>
            <person name="Hugenholtz P."/>
            <person name="Woyke T."/>
            <person name="Wu D."/>
            <person name="Spring S."/>
            <person name="Lang E."/>
            <person name="Kopitz M."/>
            <person name="Brambilla E."/>
            <person name="Klenk H.-P."/>
            <person name="Eisen J.A."/>
        </authorList>
    </citation>
    <scope>NUCLEOTIDE SEQUENCE [LARGE SCALE GENOMIC DNA]</scope>
    <source>
        <strain evidence="2">ATCC 23117 / DSM 6794 / NBRC 15988 / NCIMB 1366 / Sio-4</strain>
    </source>
</reference>
<dbReference type="InterPro" id="IPR016919">
    <property type="entry name" value="UCP029416_PTP"/>
</dbReference>
<evidence type="ECO:0008006" key="3">
    <source>
        <dbReference type="Google" id="ProtNLM"/>
    </source>
</evidence>
<name>I4AFT6_BERLS</name>